<evidence type="ECO:0000313" key="8">
    <source>
        <dbReference type="EMBL" id="AGQ19212.1"/>
    </source>
</evidence>
<feature type="transmembrane region" description="Helical" evidence="5">
    <location>
        <begin position="149"/>
        <end position="170"/>
    </location>
</feature>
<sequence length="607" mass="67952">MIRDSKFFIENPYGRWVRDNLFSSSSSAFLTFFAGFMVIYSYRGIVGFILNPERMWTSVTYNMKLYMILAYPDEAMIRVWLSVGLALILGGLSIGFYNSGKTISLGGIFQKLFTISAVIAILIALAPTNTNVIQNDGSIEVVEIIPQDVRMLILAPSLMLTLAFFFLRNVKIKNLFNTAKVNLTYFGLIIASLYFIKIPTISLDSSGERIIPDPFLPIASTTYIPWTILYVGMLLFFFIGSLLKNRDIKIMARLIPISWFLCPLFIFSWIFKKPLVELNTVFSADIPSILVFGIIGFLIIRFSDNESVGVYRTPINIGFLVLSIVVFLLPLVFIFKATMVLLLLLLVVSPAIATTKEGKRQLFIVWVVSLFVLTFLIRGASSDTMLVTPTGSIFGGFSLTWLLAIFGTYASFPLGLALALGRTSTLPVIRIICTGIIEIVRSVPYITWLFFASVMLTVFLPEGVEFNLIIRVLILTAFFSGAYFAEYIRGGLQSIPKGQYEAANAIGMNPFQRIFLVIVPQALRTIIPTLVGSVITSFKDSSLVAIIGLFDILRIGTSVIPAQSQPVVFIGRNLEQLVFLSFFFWVFTFVFSRRSMKFEKRLGLGER</sequence>
<dbReference type="InterPro" id="IPR043429">
    <property type="entry name" value="ArtM/GltK/GlnP/TcyL/YhdX-like"/>
</dbReference>
<dbReference type="SUPFAM" id="SSF161098">
    <property type="entry name" value="MetI-like"/>
    <property type="match status" value="1"/>
</dbReference>
<evidence type="ECO:0000256" key="1">
    <source>
        <dbReference type="ARBA" id="ARBA00004141"/>
    </source>
</evidence>
<dbReference type="Gene3D" id="1.10.3720.10">
    <property type="entry name" value="MetI-like"/>
    <property type="match status" value="1"/>
</dbReference>
<keyword evidence="4 5" id="KW-0472">Membrane</keyword>
<evidence type="ECO:0000256" key="2">
    <source>
        <dbReference type="ARBA" id="ARBA00022692"/>
    </source>
</evidence>
<dbReference type="PANTHER" id="PTHR30614">
    <property type="entry name" value="MEMBRANE COMPONENT OF AMINO ACID ABC TRANSPORTER"/>
    <property type="match status" value="1"/>
</dbReference>
<reference evidence="7" key="1">
    <citation type="journal article" date="2013" name="Sci. Rep.">
        <title>Metagenomics uncovers a new group of low GC and ultra-small marine Actinobacteria.</title>
        <authorList>
            <person name="Ghai R."/>
            <person name="Mizuno C.M."/>
            <person name="Picazo A."/>
            <person name="Camacho A."/>
            <person name="Rodriguez-Valera F."/>
        </authorList>
    </citation>
    <scope>NUCLEOTIDE SEQUENCE</scope>
</reference>
<organism evidence="7">
    <name type="scientific">Candidatus Actinomarina minuta</name>
    <dbReference type="NCBI Taxonomy" id="1389454"/>
    <lineage>
        <taxon>Bacteria</taxon>
        <taxon>Bacillati</taxon>
        <taxon>Actinomycetota</taxon>
        <taxon>Actinomycetes</taxon>
        <taxon>Candidatus Actinomarinidae</taxon>
        <taxon>Candidatus Actinomarinales</taxon>
        <taxon>Candidatus Actinomarineae</taxon>
        <taxon>Candidatus Actinomarinaceae</taxon>
        <taxon>Candidatus Actinomarina</taxon>
    </lineage>
</organism>
<dbReference type="Pfam" id="PF00528">
    <property type="entry name" value="BPD_transp_1"/>
    <property type="match status" value="1"/>
</dbReference>
<dbReference type="EMBL" id="KC811113">
    <property type="protein sequence ID" value="AGQ18821.1"/>
    <property type="molecule type" value="Genomic_DNA"/>
</dbReference>
<feature type="transmembrane region" description="Helical" evidence="5">
    <location>
        <begin position="109"/>
        <end position="129"/>
    </location>
</feature>
<keyword evidence="5" id="KW-0813">Transport</keyword>
<evidence type="ECO:0000256" key="3">
    <source>
        <dbReference type="ARBA" id="ARBA00022989"/>
    </source>
</evidence>
<evidence type="ECO:0000313" key="7">
    <source>
        <dbReference type="EMBL" id="AGQ18821.1"/>
    </source>
</evidence>
<keyword evidence="3 5" id="KW-1133">Transmembrane helix</keyword>
<feature type="transmembrane region" description="Helical" evidence="5">
    <location>
        <begin position="21"/>
        <end position="42"/>
    </location>
</feature>
<dbReference type="InterPro" id="IPR000515">
    <property type="entry name" value="MetI-like"/>
</dbReference>
<feature type="transmembrane region" description="Helical" evidence="5">
    <location>
        <begin position="466"/>
        <end position="485"/>
    </location>
</feature>
<name>S5DJ75_9ACTN</name>
<feature type="transmembrane region" description="Helical" evidence="5">
    <location>
        <begin position="362"/>
        <end position="381"/>
    </location>
</feature>
<evidence type="ECO:0000259" key="6">
    <source>
        <dbReference type="PROSITE" id="PS50928"/>
    </source>
</evidence>
<feature type="transmembrane region" description="Helical" evidence="5">
    <location>
        <begin position="75"/>
        <end position="97"/>
    </location>
</feature>
<feature type="transmembrane region" description="Helical" evidence="5">
    <location>
        <begin position="574"/>
        <end position="592"/>
    </location>
</feature>
<feature type="transmembrane region" description="Helical" evidence="5">
    <location>
        <begin position="286"/>
        <end position="303"/>
    </location>
</feature>
<comment type="subcellular location">
    <subcellularLocation>
        <location evidence="5">Cell membrane</location>
        <topology evidence="5">Multi-pass membrane protein</topology>
    </subcellularLocation>
    <subcellularLocation>
        <location evidence="1">Membrane</location>
        <topology evidence="1">Multi-pass membrane protein</topology>
    </subcellularLocation>
</comment>
<dbReference type="GO" id="GO:0055085">
    <property type="term" value="P:transmembrane transport"/>
    <property type="evidence" value="ECO:0007669"/>
    <property type="project" value="InterPro"/>
</dbReference>
<dbReference type="AlphaFoldDB" id="S5DJ75"/>
<dbReference type="GO" id="GO:0006865">
    <property type="term" value="P:amino acid transport"/>
    <property type="evidence" value="ECO:0007669"/>
    <property type="project" value="TreeGrafter"/>
</dbReference>
<dbReference type="PANTHER" id="PTHR30614:SF41">
    <property type="entry name" value="INNER MEMBRANE AMINO-ACID ABC TRANSPORTER PERMEASE PROTEIN YHDY"/>
    <property type="match status" value="1"/>
</dbReference>
<dbReference type="GO" id="GO:0005886">
    <property type="term" value="C:plasma membrane"/>
    <property type="evidence" value="ECO:0007669"/>
    <property type="project" value="UniProtKB-SubCell"/>
</dbReference>
<feature type="transmembrane region" description="Helical" evidence="5">
    <location>
        <begin position="401"/>
        <end position="421"/>
    </location>
</feature>
<dbReference type="CDD" id="cd06261">
    <property type="entry name" value="TM_PBP2"/>
    <property type="match status" value="1"/>
</dbReference>
<feature type="domain" description="ABC transmembrane type-1" evidence="6">
    <location>
        <begin position="397"/>
        <end position="595"/>
    </location>
</feature>
<dbReference type="EMBL" id="KC811125">
    <property type="protein sequence ID" value="AGQ19212.1"/>
    <property type="molecule type" value="Genomic_DNA"/>
</dbReference>
<dbReference type="PROSITE" id="PS50928">
    <property type="entry name" value="ABC_TM1"/>
    <property type="match status" value="1"/>
</dbReference>
<feature type="transmembrane region" description="Helical" evidence="5">
    <location>
        <begin position="223"/>
        <end position="243"/>
    </location>
</feature>
<proteinExistence type="inferred from homology"/>
<evidence type="ECO:0000256" key="5">
    <source>
        <dbReference type="RuleBase" id="RU363032"/>
    </source>
</evidence>
<keyword evidence="2 5" id="KW-0812">Transmembrane</keyword>
<feature type="transmembrane region" description="Helical" evidence="5">
    <location>
        <begin position="442"/>
        <end position="460"/>
    </location>
</feature>
<feature type="transmembrane region" description="Helical" evidence="5">
    <location>
        <begin position="182"/>
        <end position="203"/>
    </location>
</feature>
<feature type="transmembrane region" description="Helical" evidence="5">
    <location>
        <begin position="339"/>
        <end position="355"/>
    </location>
</feature>
<feature type="transmembrane region" description="Helical" evidence="5">
    <location>
        <begin position="315"/>
        <end position="333"/>
    </location>
</feature>
<evidence type="ECO:0000256" key="4">
    <source>
        <dbReference type="ARBA" id="ARBA00023136"/>
    </source>
</evidence>
<dbReference type="InterPro" id="IPR035906">
    <property type="entry name" value="MetI-like_sf"/>
</dbReference>
<accession>S5DJ75</accession>
<protein>
    <submittedName>
        <fullName evidence="7">MedDCM-OCT-S27-C38-cds19</fullName>
    </submittedName>
    <submittedName>
        <fullName evidence="8">MedDCM-OCT-S31-C40-cds19</fullName>
    </submittedName>
</protein>
<comment type="similarity">
    <text evidence="5">Belongs to the binding-protein-dependent transport system permease family.</text>
</comment>
<feature type="transmembrane region" description="Helical" evidence="5">
    <location>
        <begin position="250"/>
        <end position="271"/>
    </location>
</feature>